<gene>
    <name evidence="1" type="ORF">RA178_14135</name>
</gene>
<dbReference type="Proteomes" id="UP001236800">
    <property type="component" value="Chromosome"/>
</dbReference>
<reference evidence="1" key="1">
    <citation type="submission" date="2023-08" db="EMBL/GenBank/DDBJ databases">
        <title>Complete genome sequence of Shewanella oncorhynchi Z-P2, a siderophore putrebactin-producing bacterium.</title>
        <authorList>
            <person name="Zhang Y."/>
        </authorList>
    </citation>
    <scope>NUCLEOTIDE SEQUENCE</scope>
    <source>
        <strain evidence="1">Z-P2</strain>
    </source>
</reference>
<name>A0AA50KAL6_9GAMM</name>
<evidence type="ECO:0000313" key="1">
    <source>
        <dbReference type="EMBL" id="WMB71563.1"/>
    </source>
</evidence>
<proteinExistence type="predicted"/>
<dbReference type="AlphaFoldDB" id="A0AA50KAL6"/>
<organism evidence="1">
    <name type="scientific">Shewanella oncorhynchi</name>
    <dbReference type="NCBI Taxonomy" id="2726434"/>
    <lineage>
        <taxon>Bacteria</taxon>
        <taxon>Pseudomonadati</taxon>
        <taxon>Pseudomonadota</taxon>
        <taxon>Gammaproteobacteria</taxon>
        <taxon>Alteromonadales</taxon>
        <taxon>Shewanellaceae</taxon>
        <taxon>Shewanella</taxon>
    </lineage>
</organism>
<dbReference type="EMBL" id="CP132914">
    <property type="protein sequence ID" value="WMB71563.1"/>
    <property type="molecule type" value="Genomic_DNA"/>
</dbReference>
<dbReference type="KEGG" id="sog:RA178_14135"/>
<sequence length="153" mass="17072">MTMMKQNIDKLLSKWCKKQAKKLLKAQVKSVSNTGNAITSSSHLRAQTDKFLTNKKAQRKHLTQLLSKHIAQQEFAHSNKSTLKKQLKLAKAKFIAANDATFSSTIITRLSPLPTEHSFALRPFKKSPCGGCPALKGKLCKCALKVMQRRHAS</sequence>
<protein>
    <submittedName>
        <fullName evidence="1">Uncharacterized protein</fullName>
    </submittedName>
</protein>
<accession>A0AA50KAL6</accession>